<dbReference type="Gene3D" id="3.40.710.10">
    <property type="entry name" value="DD-peptidase/beta-lactamase superfamily"/>
    <property type="match status" value="1"/>
</dbReference>
<dbReference type="InterPro" id="IPR001466">
    <property type="entry name" value="Beta-lactam-related"/>
</dbReference>
<comment type="caution">
    <text evidence="4">The sequence shown here is derived from an EMBL/GenBank/DDBJ whole genome shotgun (WGS) entry which is preliminary data.</text>
</comment>
<dbReference type="Pfam" id="PF00144">
    <property type="entry name" value="Beta-lactamase"/>
    <property type="match status" value="1"/>
</dbReference>
<dbReference type="EMBL" id="JAVDQA010000005">
    <property type="protein sequence ID" value="MDR6301223.1"/>
    <property type="molecule type" value="Genomic_DNA"/>
</dbReference>
<dbReference type="InterPro" id="IPR012338">
    <property type="entry name" value="Beta-lactam/transpept-like"/>
</dbReference>
<sequence>MKKKYFLLLAVAFMLLFSSNKVNAQEINSEFNKIINDLIENYNQQNYQAIRKDFSDHLGTVFNETTTTQMFSGLYTDLGKIVNRKSSEIKSPYEIDVLVVFEINAEELVISFTFSDKNEILGLSLYSPEATKINYPEITKSTTIEEIAAPYVEKNKNSSLIIGIYDNGEEKFLKFGKNKNSDAFNINSIYEIGSVTKTFTATILAIMVENGEMNYDDPISNYLPDSIPKLIKPNGKEITLEDLATHTSGLPRLPENLEKTIKNPLNPYANYSLENLYDYLQTVKVGTSNYEYSNLGMGLLGEILATHSKMTYKELVKKYITEELGMNNTEIKLSEVQQKNFLKGYNIEGQLTPHWDFKTLEGAGAIRSTAKDMMSYLKANLGINANNLKDILAKIHKRRNQETALGWHLMQFNANEIVWHNGATYGFSSFIALDETNQKGIFILSNSGNIVDEMGIALLELIDLQN</sequence>
<name>A0ABU1K6I8_9FLAO</name>
<keyword evidence="5" id="KW-1185">Reference proteome</keyword>
<organism evidence="4 5">
    <name type="scientific">Mesonia maritima</name>
    <dbReference type="NCBI Taxonomy" id="1793873"/>
    <lineage>
        <taxon>Bacteria</taxon>
        <taxon>Pseudomonadati</taxon>
        <taxon>Bacteroidota</taxon>
        <taxon>Flavobacteriia</taxon>
        <taxon>Flavobacteriales</taxon>
        <taxon>Flavobacteriaceae</taxon>
        <taxon>Mesonia</taxon>
    </lineage>
</organism>
<dbReference type="Proteomes" id="UP001257659">
    <property type="component" value="Unassembled WGS sequence"/>
</dbReference>
<evidence type="ECO:0000313" key="4">
    <source>
        <dbReference type="EMBL" id="MDR6301223.1"/>
    </source>
</evidence>
<dbReference type="RefSeq" id="WP_309728376.1">
    <property type="nucleotide sequence ID" value="NZ_JAVDQA010000005.1"/>
</dbReference>
<dbReference type="InterPro" id="IPR051478">
    <property type="entry name" value="Beta-lactamase-like_AB/R"/>
</dbReference>
<feature type="signal peptide" evidence="2">
    <location>
        <begin position="1"/>
        <end position="24"/>
    </location>
</feature>
<evidence type="ECO:0000313" key="5">
    <source>
        <dbReference type="Proteomes" id="UP001257659"/>
    </source>
</evidence>
<feature type="chain" id="PRO_5045410095" evidence="2">
    <location>
        <begin position="25"/>
        <end position="466"/>
    </location>
</feature>
<protein>
    <submittedName>
        <fullName evidence="4">CubicO group peptidase (Beta-lactamase class C family)</fullName>
    </submittedName>
</protein>
<feature type="domain" description="Beta-lactamase-related" evidence="3">
    <location>
        <begin position="145"/>
        <end position="449"/>
    </location>
</feature>
<accession>A0ABU1K6I8</accession>
<evidence type="ECO:0000256" key="1">
    <source>
        <dbReference type="ARBA" id="ARBA00038473"/>
    </source>
</evidence>
<dbReference type="SUPFAM" id="SSF56601">
    <property type="entry name" value="beta-lactamase/transpeptidase-like"/>
    <property type="match status" value="1"/>
</dbReference>
<proteinExistence type="inferred from homology"/>
<dbReference type="PANTHER" id="PTHR22935:SF95">
    <property type="entry name" value="BETA-LACTAMASE-LIKE 1-RELATED"/>
    <property type="match status" value="1"/>
</dbReference>
<dbReference type="PANTHER" id="PTHR22935">
    <property type="entry name" value="PENICILLIN-BINDING PROTEIN"/>
    <property type="match status" value="1"/>
</dbReference>
<gene>
    <name evidence="4" type="ORF">GGR31_001874</name>
</gene>
<reference evidence="4 5" key="1">
    <citation type="submission" date="2023-07" db="EMBL/GenBank/DDBJ databases">
        <title>Genomic Encyclopedia of Type Strains, Phase IV (KMG-IV): sequencing the most valuable type-strain genomes for metagenomic binning, comparative biology and taxonomic classification.</title>
        <authorList>
            <person name="Goeker M."/>
        </authorList>
    </citation>
    <scope>NUCLEOTIDE SEQUENCE [LARGE SCALE GENOMIC DNA]</scope>
    <source>
        <strain evidence="4 5">DSM 102814</strain>
    </source>
</reference>
<evidence type="ECO:0000256" key="2">
    <source>
        <dbReference type="SAM" id="SignalP"/>
    </source>
</evidence>
<keyword evidence="2" id="KW-0732">Signal</keyword>
<evidence type="ECO:0000259" key="3">
    <source>
        <dbReference type="Pfam" id="PF00144"/>
    </source>
</evidence>
<comment type="similarity">
    <text evidence="1">Belongs to the beta-lactamase family.</text>
</comment>